<dbReference type="PANTHER" id="PTHR12904">
    <property type="match status" value="1"/>
</dbReference>
<protein>
    <submittedName>
        <fullName evidence="1">Leucine Rich repeats (2 copies)</fullName>
    </submittedName>
</protein>
<dbReference type="InterPro" id="IPR032675">
    <property type="entry name" value="LRR_dom_sf"/>
</dbReference>
<dbReference type="SUPFAM" id="SSF52047">
    <property type="entry name" value="RNI-like"/>
    <property type="match status" value="1"/>
</dbReference>
<dbReference type="AlphaFoldDB" id="A0A518FML6"/>
<name>A0A518FML6_9PLAN</name>
<evidence type="ECO:0000313" key="1">
    <source>
        <dbReference type="EMBL" id="QDV17594.1"/>
    </source>
</evidence>
<sequence>MKQPIKNKYVVGQEYYVPIDWDGEQTVHVFIYQGIVYSKGEQLHQFREARFAADAVSEVGLRHYAVRDVLEGPLTSLELRKANLSWQWNSEKRKRQVATLVDAQDAVCNSVERVRCTFPESPQINCRQDLEPLVDQEKPVYLYFFYEPTIDDLELVAQISPYVGMAFVYGMAPKHTGTLTPLCGKKNLKSLWISQFPEPESAFLEMLKTFTGLEVLNLYYSRISDQLGSSLKELKDLMELDLTKTRITDGIKHDLAGLAGLTKLNLDQTRITDEFFRVDDLWPQLEKLSLNVTRIADQGVTLLRGVPRLRDLQLNGTDITDAAIPYLMQMPQLKHLSVEKTAITVRGARELMEGMKHCQVWC</sequence>
<dbReference type="EMBL" id="CP036317">
    <property type="protein sequence ID" value="QDV17594.1"/>
    <property type="molecule type" value="Genomic_DNA"/>
</dbReference>
<dbReference type="OrthoDB" id="272105at2"/>
<evidence type="ECO:0000313" key="2">
    <source>
        <dbReference type="Proteomes" id="UP000320839"/>
    </source>
</evidence>
<dbReference type="InterPro" id="IPR001611">
    <property type="entry name" value="Leu-rich_rpt"/>
</dbReference>
<gene>
    <name evidence="1" type="ORF">Pan153_22470</name>
</gene>
<dbReference type="InterPro" id="IPR051341">
    <property type="entry name" value="Zyg-11_UBL_adapter"/>
</dbReference>
<dbReference type="PANTHER" id="PTHR12904:SF23">
    <property type="entry name" value="PROTEIN ZER-1 HOMOLOG"/>
    <property type="match status" value="1"/>
</dbReference>
<proteinExistence type="predicted"/>
<dbReference type="Gene3D" id="3.80.10.10">
    <property type="entry name" value="Ribonuclease Inhibitor"/>
    <property type="match status" value="1"/>
</dbReference>
<organism evidence="1 2">
    <name type="scientific">Gimesia panareensis</name>
    <dbReference type="NCBI Taxonomy" id="2527978"/>
    <lineage>
        <taxon>Bacteria</taxon>
        <taxon>Pseudomonadati</taxon>
        <taxon>Planctomycetota</taxon>
        <taxon>Planctomycetia</taxon>
        <taxon>Planctomycetales</taxon>
        <taxon>Planctomycetaceae</taxon>
        <taxon>Gimesia</taxon>
    </lineage>
</organism>
<dbReference type="Pfam" id="PF13855">
    <property type="entry name" value="LRR_8"/>
    <property type="match status" value="1"/>
</dbReference>
<accession>A0A518FML6</accession>
<dbReference type="RefSeq" id="WP_145455583.1">
    <property type="nucleotide sequence ID" value="NZ_CP036317.1"/>
</dbReference>
<reference evidence="1 2" key="1">
    <citation type="submission" date="2019-02" db="EMBL/GenBank/DDBJ databases">
        <title>Deep-cultivation of Planctomycetes and their phenomic and genomic characterization uncovers novel biology.</title>
        <authorList>
            <person name="Wiegand S."/>
            <person name="Jogler M."/>
            <person name="Boedeker C."/>
            <person name="Pinto D."/>
            <person name="Vollmers J."/>
            <person name="Rivas-Marin E."/>
            <person name="Kohn T."/>
            <person name="Peeters S.H."/>
            <person name="Heuer A."/>
            <person name="Rast P."/>
            <person name="Oberbeckmann S."/>
            <person name="Bunk B."/>
            <person name="Jeske O."/>
            <person name="Meyerdierks A."/>
            <person name="Storesund J.E."/>
            <person name="Kallscheuer N."/>
            <person name="Luecker S."/>
            <person name="Lage O.M."/>
            <person name="Pohl T."/>
            <person name="Merkel B.J."/>
            <person name="Hornburger P."/>
            <person name="Mueller R.-W."/>
            <person name="Bruemmer F."/>
            <person name="Labrenz M."/>
            <person name="Spormann A.M."/>
            <person name="Op den Camp H."/>
            <person name="Overmann J."/>
            <person name="Amann R."/>
            <person name="Jetten M.S.M."/>
            <person name="Mascher T."/>
            <person name="Medema M.H."/>
            <person name="Devos D.P."/>
            <person name="Kaster A.-K."/>
            <person name="Ovreas L."/>
            <person name="Rohde M."/>
            <person name="Galperin M.Y."/>
            <person name="Jogler C."/>
        </authorList>
    </citation>
    <scope>NUCLEOTIDE SEQUENCE [LARGE SCALE GENOMIC DNA]</scope>
    <source>
        <strain evidence="1 2">Pan153</strain>
    </source>
</reference>
<dbReference type="Proteomes" id="UP000320839">
    <property type="component" value="Chromosome"/>
</dbReference>